<comment type="caution">
    <text evidence="1">The sequence shown here is derived from an EMBL/GenBank/DDBJ whole genome shotgun (WGS) entry which is preliminary data.</text>
</comment>
<protein>
    <recommendedName>
        <fullName evidence="3">ADP-ribosylglycohydrolase</fullName>
    </recommendedName>
</protein>
<reference evidence="1" key="2">
    <citation type="submission" date="2020-09" db="EMBL/GenBank/DDBJ databases">
        <authorList>
            <person name="Sun Q."/>
            <person name="Kim S."/>
        </authorList>
    </citation>
    <scope>NUCLEOTIDE SEQUENCE</scope>
    <source>
        <strain evidence="1">KCTC 22164</strain>
    </source>
</reference>
<organism evidence="1 2">
    <name type="scientific">Alteromonas halophila</name>
    <dbReference type="NCBI Taxonomy" id="516698"/>
    <lineage>
        <taxon>Bacteria</taxon>
        <taxon>Pseudomonadati</taxon>
        <taxon>Pseudomonadota</taxon>
        <taxon>Gammaproteobacteria</taxon>
        <taxon>Alteromonadales</taxon>
        <taxon>Alteromonadaceae</taxon>
        <taxon>Alteromonas/Salinimonas group</taxon>
        <taxon>Alteromonas</taxon>
    </lineage>
</organism>
<sequence>MFKNHCCCGAITLEVNADIDASNVSPHALAEGHDSEFRMQVPAEDVVVDAEPCALGCLEIFPGHRQYFCNICASTLYTRIDEGQLSLSVQFSGHDVMSKHHVAQCRVTESGISTRPAT</sequence>
<evidence type="ECO:0000313" key="1">
    <source>
        <dbReference type="EMBL" id="GGW94339.1"/>
    </source>
</evidence>
<dbReference type="RefSeq" id="WP_189408007.1">
    <property type="nucleotide sequence ID" value="NZ_BMXP01000010.1"/>
</dbReference>
<dbReference type="AlphaFoldDB" id="A0A918MZT7"/>
<gene>
    <name evidence="1" type="ORF">GCM10007391_30820</name>
</gene>
<keyword evidence="2" id="KW-1185">Reference proteome</keyword>
<accession>A0A918MZT7</accession>
<evidence type="ECO:0000313" key="2">
    <source>
        <dbReference type="Proteomes" id="UP000631300"/>
    </source>
</evidence>
<evidence type="ECO:0008006" key="3">
    <source>
        <dbReference type="Google" id="ProtNLM"/>
    </source>
</evidence>
<dbReference type="EMBL" id="BMXP01000010">
    <property type="protein sequence ID" value="GGW94339.1"/>
    <property type="molecule type" value="Genomic_DNA"/>
</dbReference>
<dbReference type="Proteomes" id="UP000631300">
    <property type="component" value="Unassembled WGS sequence"/>
</dbReference>
<proteinExistence type="predicted"/>
<reference evidence="1" key="1">
    <citation type="journal article" date="2014" name="Int. J. Syst. Evol. Microbiol.">
        <title>Complete genome sequence of Corynebacterium casei LMG S-19264T (=DSM 44701T), isolated from a smear-ripened cheese.</title>
        <authorList>
            <consortium name="US DOE Joint Genome Institute (JGI-PGF)"/>
            <person name="Walter F."/>
            <person name="Albersmeier A."/>
            <person name="Kalinowski J."/>
            <person name="Ruckert C."/>
        </authorList>
    </citation>
    <scope>NUCLEOTIDE SEQUENCE</scope>
    <source>
        <strain evidence="1">KCTC 22164</strain>
    </source>
</reference>
<name>A0A918MZT7_9ALTE</name>